<evidence type="ECO:0000313" key="1">
    <source>
        <dbReference type="EMBL" id="KAH7664820.1"/>
    </source>
</evidence>
<sequence>MNVLCVFSSGWEKAEAEALSLKQQLESVTLLKLTAEEQGSQLDSALKICMKQIRSVKEESQQKLQDVVLAKTKQWEKIRSELEAKIDDFEQELLKASAENTALSQSFQERTNVLIQVSNEKTQADAQIEVLKSNLQSCEREINSLKYELHIVSKELEIRNEEKNMSTRSAEVASKQHAEDVKKITKLEAECQRLRGLVRKKLPGPAALAQMKLEVENLGRVYGEPRMRRSSPRSSSPHFAPAPDFANENFQQFQKENEFLTARLLSMEEETKMLKEALSKRNGELQTSRNLCAKTVNRLHTIESHMLVLNQQTGPSKPDINLILEASLNESNPPSKSSMSLDGIDEEGSCLESEEGTLSEFSNLNKEEEVGKTKKTDKSSHMDLMDDFLEMERFACLSTETDKNVILPNSETGKAISGNADTNQIVQSDGGKGQSKLMFSCTGQLEKQVASKGNNVPLSELQSRIVLLFQSQPVEPDLNKVLEEINHIVQHVQEDLPLNSSSCIIEENLSANATNDQKQYPEDTRETAESGTSSEQKSTSFIDTKHAIDQKLKNAISQVHDFVITFGRDALKIQGRFSDSHELDEEFKKFSACVDRVLSEKMVLDEFVIALSCTMSAMSGLTFNMFKTKHSERENSSDYVDKVTLLEKKITQHEPTKERSLLDSHQPPTLKVEEPIDSAYEVMPTIDECSSEELEQLKLENKNLEVDLARCTASLEQTKIQLVETEQHLSELILELGACQKSNSLAQTQLKCMTESYKLLETQTQELVTEINLLQLKAETLEKDLQEEKHSHQNDLDKYKNLKEKMERNEKLASCSLSLDADAGPKAQQERELAAAAEKLAGCQETIFLLSKQLKAMHPPLMDSSPNGKQRKSDASLEDQPSLIGFHSPTMPSPQQSYQAQREKFSAFNPKNTGESASDVCDLYVGLSETESSSFLRSPISSKPPKQRSLRSSESSNFSTIVTEKQGRVFRRFFSKGKSGQ</sequence>
<keyword evidence="2" id="KW-1185">Reference proteome</keyword>
<proteinExistence type="predicted"/>
<comment type="caution">
    <text evidence="1">The sequence shown here is derived from an EMBL/GenBank/DDBJ whole genome shotgun (WGS) entry which is preliminary data.</text>
</comment>
<dbReference type="Proteomes" id="UP000827976">
    <property type="component" value="Chromosome 14"/>
</dbReference>
<gene>
    <name evidence="1" type="ORF">IHE45_14G144700</name>
</gene>
<reference evidence="2" key="1">
    <citation type="journal article" date="2022" name="Nat. Commun.">
        <title>Chromosome evolution and the genetic basis of agronomically important traits in greater yam.</title>
        <authorList>
            <person name="Bredeson J.V."/>
            <person name="Lyons J.B."/>
            <person name="Oniyinde I.O."/>
            <person name="Okereke N.R."/>
            <person name="Kolade O."/>
            <person name="Nnabue I."/>
            <person name="Nwadili C.O."/>
            <person name="Hribova E."/>
            <person name="Parker M."/>
            <person name="Nwogha J."/>
            <person name="Shu S."/>
            <person name="Carlson J."/>
            <person name="Kariba R."/>
            <person name="Muthemba S."/>
            <person name="Knop K."/>
            <person name="Barton G.J."/>
            <person name="Sherwood A.V."/>
            <person name="Lopez-Montes A."/>
            <person name="Asiedu R."/>
            <person name="Jamnadass R."/>
            <person name="Muchugi A."/>
            <person name="Goodstein D."/>
            <person name="Egesi C.N."/>
            <person name="Featherston J."/>
            <person name="Asfaw A."/>
            <person name="Simpson G.G."/>
            <person name="Dolezel J."/>
            <person name="Hendre P.S."/>
            <person name="Van Deynze A."/>
            <person name="Kumar P.L."/>
            <person name="Obidiegwu J.E."/>
            <person name="Bhattacharjee R."/>
            <person name="Rokhsar D.S."/>
        </authorList>
    </citation>
    <scope>NUCLEOTIDE SEQUENCE [LARGE SCALE GENOMIC DNA]</scope>
    <source>
        <strain evidence="2">cv. TDa95/00328</strain>
    </source>
</reference>
<dbReference type="EMBL" id="CM037024">
    <property type="protein sequence ID" value="KAH7664820.1"/>
    <property type="molecule type" value="Genomic_DNA"/>
</dbReference>
<organism evidence="1 2">
    <name type="scientific">Dioscorea alata</name>
    <name type="common">Purple yam</name>
    <dbReference type="NCBI Taxonomy" id="55571"/>
    <lineage>
        <taxon>Eukaryota</taxon>
        <taxon>Viridiplantae</taxon>
        <taxon>Streptophyta</taxon>
        <taxon>Embryophyta</taxon>
        <taxon>Tracheophyta</taxon>
        <taxon>Spermatophyta</taxon>
        <taxon>Magnoliopsida</taxon>
        <taxon>Liliopsida</taxon>
        <taxon>Dioscoreales</taxon>
        <taxon>Dioscoreaceae</taxon>
        <taxon>Dioscorea</taxon>
    </lineage>
</organism>
<evidence type="ECO:0000313" key="2">
    <source>
        <dbReference type="Proteomes" id="UP000827976"/>
    </source>
</evidence>
<name>A0ACB7UVM7_DIOAL</name>
<accession>A0ACB7UVM7</accession>
<protein>
    <submittedName>
        <fullName evidence="1">Filament-like plant protein</fullName>
    </submittedName>
</protein>